<dbReference type="Proteomes" id="UP001169027">
    <property type="component" value="Unassembled WGS sequence"/>
</dbReference>
<keyword evidence="2" id="KW-1185">Reference proteome</keyword>
<evidence type="ECO:0000313" key="2">
    <source>
        <dbReference type="Proteomes" id="UP001169027"/>
    </source>
</evidence>
<reference evidence="1" key="1">
    <citation type="submission" date="2023-06" db="EMBL/GenBank/DDBJ databases">
        <authorList>
            <person name="Jiang Y."/>
            <person name="Liu Q."/>
        </authorList>
    </citation>
    <scope>NUCLEOTIDE SEQUENCE</scope>
    <source>
        <strain evidence="1">CGMCC 1.12090</strain>
    </source>
</reference>
<dbReference type="EMBL" id="JAUKVY010000001">
    <property type="protein sequence ID" value="MDO1531120.1"/>
    <property type="molecule type" value="Genomic_DNA"/>
</dbReference>
<dbReference type="SUPFAM" id="SSF53448">
    <property type="entry name" value="Nucleotide-diphospho-sugar transferases"/>
    <property type="match status" value="1"/>
</dbReference>
<accession>A0ABT8RXN1</accession>
<proteinExistence type="predicted"/>
<comment type="caution">
    <text evidence="1">The sequence shown here is derived from an EMBL/GenBank/DDBJ whole genome shotgun (WGS) entry which is preliminary data.</text>
</comment>
<organism evidence="1 2">
    <name type="scientific">Variovorax ginsengisoli</name>
    <dbReference type="NCBI Taxonomy" id="363844"/>
    <lineage>
        <taxon>Bacteria</taxon>
        <taxon>Pseudomonadati</taxon>
        <taxon>Pseudomonadota</taxon>
        <taxon>Betaproteobacteria</taxon>
        <taxon>Burkholderiales</taxon>
        <taxon>Comamonadaceae</taxon>
        <taxon>Variovorax</taxon>
    </lineage>
</organism>
<dbReference type="Gene3D" id="3.90.550.10">
    <property type="entry name" value="Spore Coat Polysaccharide Biosynthesis Protein SpsA, Chain A"/>
    <property type="match status" value="1"/>
</dbReference>
<name>A0ABT8RXN1_9BURK</name>
<dbReference type="RefSeq" id="WP_301803202.1">
    <property type="nucleotide sequence ID" value="NZ_JAUJZH010000001.1"/>
</dbReference>
<evidence type="ECO:0000313" key="1">
    <source>
        <dbReference type="EMBL" id="MDO1531120.1"/>
    </source>
</evidence>
<sequence length="310" mass="35184">MTITLCTLFEGNYHYGVAALSNSLIAGGFVGDLWVGYRGALPSWIVDSRDFDRATATLQVGSALRLRMVEIQTPMHFTYYKPTFLREVFERHAPEATLVAYIDPDIVFKCDWASFTAWFTEDAISLIEDVNPNLPERHPKRLQWARFFAPHGIEPQRRLERYYNAGYIAVPRAHLAFLDLWIQLCDLVMHQNQGVKHLKAGEATSLFHSTDQDALNFALTVSDVPLNTAGPEAMDIVPGGYYLSHAIGWPKPWHGRHIRQALRGMPPTPASKAYYDFANHPIKAYDTTAFARRVLARKLASAIGRFYRRT</sequence>
<gene>
    <name evidence="1" type="ORF">Q2T77_02380</name>
</gene>
<protein>
    <submittedName>
        <fullName evidence="1">Uncharacterized protein</fullName>
    </submittedName>
</protein>
<dbReference type="InterPro" id="IPR029044">
    <property type="entry name" value="Nucleotide-diphossugar_trans"/>
</dbReference>